<dbReference type="InterPro" id="IPR046867">
    <property type="entry name" value="AldOxase/xan_DH_MoCoBD2"/>
</dbReference>
<reference evidence="2 3" key="1">
    <citation type="submission" date="2019-07" db="EMBL/GenBank/DDBJ databases">
        <title>Qingshengfaniella alkalisoli gen. nov., sp. nov., isolated from saline soil.</title>
        <authorList>
            <person name="Xu L."/>
            <person name="Huang X.-X."/>
            <person name="Sun J.-Q."/>
        </authorList>
    </citation>
    <scope>NUCLEOTIDE SEQUENCE [LARGE SCALE GENOMIC DNA]</scope>
    <source>
        <strain evidence="2 3">DSM 27279</strain>
    </source>
</reference>
<dbReference type="OrthoDB" id="221297at2"/>
<dbReference type="Pfam" id="PF02738">
    <property type="entry name" value="MoCoBD_1"/>
    <property type="match status" value="1"/>
</dbReference>
<dbReference type="GO" id="GO:0016491">
    <property type="term" value="F:oxidoreductase activity"/>
    <property type="evidence" value="ECO:0007669"/>
    <property type="project" value="InterPro"/>
</dbReference>
<evidence type="ECO:0000313" key="3">
    <source>
        <dbReference type="Proteomes" id="UP000318405"/>
    </source>
</evidence>
<sequence>MRFEPPHHILRPLEHLRAGRRPDVDAKLAGNPGYLTDRIRPGQLRGVILGSPHPHARIVSIDTRAALALDGVHAVVTHRDIPGTRDYGLRRADRPFLCGDKVRYIGDPVAAVAAHDLPTALAAARLIDVAYAPLPTIADPERALDPDLEHDAWVHAGGNLLHAASHARGDLAAAQAMSAHVIEEVYHTPRQMHAFLETEGGVAEPDGAGGLHLFFGGHNPARERQVIADMLGLPLERVQSTGTPVGGSYGGKDELTVQPIAALLAWKTGRAVRLHLGRPQSTDFGVKRHPMRVRMRTGCDARGRLTFHEVEILADTGAYATHGPEVLDAALEHAPGPYRYQAVAIQARLVYTNNGVAGAFRGFGAVQTQFALERQIDRLAACAGMAPDAFRALNLTPPHAPGPLGQQMVPFDGPHRALDVARAHPLWQGPRLWRSAERRFIHAVGLALVHRSDGFGKGGPSASRMELALAADGAIELRCGFTELGQNLVGAIRAMCARHLGCAEDDVRPVLGDTRVAPDSGPVAASRATTLVWRALLALRAEWMRRLLAGAQGLPDTCGATLTAGPGGIHADGALCLGYGELARRLGGERPRLSVELDAEDPAGNAHDTHFVFGACAALAQVAVDTWSGNVRLERFVVCTSLGPTVSAQGLLGQMEGGAVMGMGMCVLEDLPCTEGRYAHRNLDGYLIPTLADAPRIEVLALQNLFEGDPIGPRGAGEIGVNIAVPAVANALSRALGLPVNRLPLKAPDIVAMLESGAAHARATGEPPNER</sequence>
<protein>
    <submittedName>
        <fullName evidence="2">Molybdopterin-dependent oxidoreductase</fullName>
    </submittedName>
</protein>
<dbReference type="SUPFAM" id="SSF56003">
    <property type="entry name" value="Molybdenum cofactor-binding domain"/>
    <property type="match status" value="1"/>
</dbReference>
<feature type="domain" description="Aldehyde oxidase/xanthine dehydrogenase a/b hammerhead" evidence="1">
    <location>
        <begin position="29"/>
        <end position="135"/>
    </location>
</feature>
<dbReference type="InterPro" id="IPR037165">
    <property type="entry name" value="AldOxase/xan_DH_Mopterin-bd_sf"/>
</dbReference>
<evidence type="ECO:0000259" key="1">
    <source>
        <dbReference type="SMART" id="SM01008"/>
    </source>
</evidence>
<evidence type="ECO:0000313" key="2">
    <source>
        <dbReference type="EMBL" id="TSH98072.1"/>
    </source>
</evidence>
<dbReference type="Proteomes" id="UP000318405">
    <property type="component" value="Unassembled WGS sequence"/>
</dbReference>
<dbReference type="InterPro" id="IPR000674">
    <property type="entry name" value="Ald_Oxase/Xan_DH_a/b"/>
</dbReference>
<comment type="caution">
    <text evidence="2">The sequence shown here is derived from an EMBL/GenBank/DDBJ whole genome shotgun (WGS) entry which is preliminary data.</text>
</comment>
<dbReference type="InterPro" id="IPR036856">
    <property type="entry name" value="Ald_Oxase/Xan_DH_a/b_sf"/>
</dbReference>
<dbReference type="Gene3D" id="3.90.1170.50">
    <property type="entry name" value="Aldehyde oxidase/xanthine dehydrogenase, a/b hammerhead"/>
    <property type="match status" value="1"/>
</dbReference>
<dbReference type="AlphaFoldDB" id="A0A556AYQ8"/>
<name>A0A556AYQ8_9BURK</name>
<dbReference type="SMART" id="SM01008">
    <property type="entry name" value="Ald_Xan_dh_C"/>
    <property type="match status" value="1"/>
</dbReference>
<organism evidence="2 3">
    <name type="scientific">Verticiella sediminum</name>
    <dbReference type="NCBI Taxonomy" id="1247510"/>
    <lineage>
        <taxon>Bacteria</taxon>
        <taxon>Pseudomonadati</taxon>
        <taxon>Pseudomonadota</taxon>
        <taxon>Betaproteobacteria</taxon>
        <taxon>Burkholderiales</taxon>
        <taxon>Alcaligenaceae</taxon>
        <taxon>Verticiella</taxon>
    </lineage>
</organism>
<dbReference type="SUPFAM" id="SSF54665">
    <property type="entry name" value="CO dehydrogenase molybdoprotein N-domain-like"/>
    <property type="match status" value="1"/>
</dbReference>
<dbReference type="Pfam" id="PF01315">
    <property type="entry name" value="Ald_Xan_dh_C"/>
    <property type="match status" value="1"/>
</dbReference>
<gene>
    <name evidence="2" type="ORF">FOZ76_04610</name>
</gene>
<accession>A0A556AYQ8</accession>
<dbReference type="EMBL" id="VLTJ01000007">
    <property type="protein sequence ID" value="TSH98072.1"/>
    <property type="molecule type" value="Genomic_DNA"/>
</dbReference>
<dbReference type="InterPro" id="IPR016208">
    <property type="entry name" value="Ald_Oxase/xanthine_DH-like"/>
</dbReference>
<dbReference type="Gene3D" id="3.30.365.10">
    <property type="entry name" value="Aldehyde oxidase/xanthine dehydrogenase, molybdopterin binding domain"/>
    <property type="match status" value="4"/>
</dbReference>
<dbReference type="PANTHER" id="PTHR11908">
    <property type="entry name" value="XANTHINE DEHYDROGENASE"/>
    <property type="match status" value="1"/>
</dbReference>
<dbReference type="Pfam" id="PF20256">
    <property type="entry name" value="MoCoBD_2"/>
    <property type="match status" value="1"/>
</dbReference>
<dbReference type="InterPro" id="IPR008274">
    <property type="entry name" value="AldOxase/xan_DH_MoCoBD1"/>
</dbReference>
<dbReference type="PANTHER" id="PTHR11908:SF157">
    <property type="entry name" value="XANTHINE DEHYDROGENASE SUBUNIT D-RELATED"/>
    <property type="match status" value="1"/>
</dbReference>
<keyword evidence="3" id="KW-1185">Reference proteome</keyword>
<proteinExistence type="predicted"/>
<dbReference type="RefSeq" id="WP_143946954.1">
    <property type="nucleotide sequence ID" value="NZ_BAABMB010000004.1"/>
</dbReference>
<dbReference type="GO" id="GO:0005506">
    <property type="term" value="F:iron ion binding"/>
    <property type="evidence" value="ECO:0007669"/>
    <property type="project" value="InterPro"/>
</dbReference>